<evidence type="ECO:0000313" key="2">
    <source>
        <dbReference type="Proteomes" id="UP000494106"/>
    </source>
</evidence>
<keyword evidence="2" id="KW-1185">Reference proteome</keyword>
<reference evidence="1 2" key="1">
    <citation type="submission" date="2020-04" db="EMBL/GenBank/DDBJ databases">
        <authorList>
            <person name="Wallbank WR R."/>
            <person name="Pardo Diaz C."/>
            <person name="Kozak K."/>
            <person name="Martin S."/>
            <person name="Jiggins C."/>
            <person name="Moest M."/>
            <person name="Warren A I."/>
            <person name="Byers J.R.P. K."/>
            <person name="Montejo-Kovacevich G."/>
            <person name="Yen C E."/>
        </authorList>
    </citation>
    <scope>NUCLEOTIDE SEQUENCE [LARGE SCALE GENOMIC DNA]</scope>
</reference>
<gene>
    <name evidence="1" type="ORF">APLA_LOCUS17350</name>
</gene>
<organism evidence="1 2">
    <name type="scientific">Arctia plantaginis</name>
    <name type="common">Wood tiger moth</name>
    <name type="synonym">Phalaena plantaginis</name>
    <dbReference type="NCBI Taxonomy" id="874455"/>
    <lineage>
        <taxon>Eukaryota</taxon>
        <taxon>Metazoa</taxon>
        <taxon>Ecdysozoa</taxon>
        <taxon>Arthropoda</taxon>
        <taxon>Hexapoda</taxon>
        <taxon>Insecta</taxon>
        <taxon>Pterygota</taxon>
        <taxon>Neoptera</taxon>
        <taxon>Endopterygota</taxon>
        <taxon>Lepidoptera</taxon>
        <taxon>Glossata</taxon>
        <taxon>Ditrysia</taxon>
        <taxon>Noctuoidea</taxon>
        <taxon>Erebidae</taxon>
        <taxon>Arctiinae</taxon>
        <taxon>Arctia</taxon>
    </lineage>
</organism>
<dbReference type="AlphaFoldDB" id="A0A8S1BND1"/>
<sequence>MGIKKYQKLLRKTCLTLEEQISFLLEHLPNTHGKIDLAELAKSSECRCCSPRTSRLDIMAAGPQLPSYRAVKC</sequence>
<dbReference type="EMBL" id="CADEBC010000733">
    <property type="protein sequence ID" value="CAB3260262.1"/>
    <property type="molecule type" value="Genomic_DNA"/>
</dbReference>
<name>A0A8S1BND1_ARCPL</name>
<dbReference type="Proteomes" id="UP000494106">
    <property type="component" value="Unassembled WGS sequence"/>
</dbReference>
<accession>A0A8S1BND1</accession>
<evidence type="ECO:0000313" key="1">
    <source>
        <dbReference type="EMBL" id="CAB3260262.1"/>
    </source>
</evidence>
<comment type="caution">
    <text evidence="1">The sequence shown here is derived from an EMBL/GenBank/DDBJ whole genome shotgun (WGS) entry which is preliminary data.</text>
</comment>
<protein>
    <submittedName>
        <fullName evidence="1">Uncharacterized protein</fullName>
    </submittedName>
</protein>
<proteinExistence type="predicted"/>